<sequence>MAPQDNSSSTDSCKGATAYTPEQILDATGAPAWPPGDPAATNLSAGDSNTTPTALYPSTTPAATLPNPQSLRERGGEVRHAQLSTADLQYAIATEVSAQLRTLDSRLVAACAETIGDTLWDRCGDTKVALLPTRAVMPDALVQLFGAAEQARQPHVLAVHAATATASATAQQQARPPVNRNADAVRGGASGDAARNGGASSDAARGAGGSRAAHSSSGSSGAAHSSGGSSGAARCSSGGGGGGGSGGIPSSSERSGSGGGRGAPAAAAAPAAVWPGYPAGLPTEAWFDAQGRAITRMAIRLRANDLPRTCITGSSLAPLNNLRRMLPSLITEKANHKRQKPRDGPMWPVLISSDDFGAAWFSTTVFAVVNRVVNGGGNYLVSSLSAQAAECVSESERLVLSDTARLEWLFARISQFLELNRPAELAADLVRWVVATGFPLKHFVHEFSTAAAEVISADSRHDNFVLSALLEALRKQADLAIYTAAAREDDRDMYPPDLKAYAHWSAPRTADSDSVYNSDSGCSHGSDDFNSDIDADYYSDYTHDSEAPSATASGAAAGSGELAPPFVPASSLAPAQHPRLRRGARDEDPKAAGFPPATPYSAAALMPREPAAPARGMTARRVNFKFAHSAGTEGTPNQGGRTSGYGRGGAYNFKRYYFKRSNSNYISGTSAHSTRVMDCSMAAQAPASFSARSARAAACAAAAHPSAHCSHVATPVAAAPTSAPSTARSVHASARGLAAPALTTSHARNACFSRPCRSSVCAGVSRDAHHALAMCGIDVAMRAPSAASIAPIIDSEGALSGADASGFERRRMRLPYSGSGWALVAHAAHLSTPSSPTLAPIGYPFPNAGPTTFHIHNFRRKNRALIKRNAGGVLA</sequence>
<gene>
    <name evidence="2" type="ORF">JKP88DRAFT_284675</name>
</gene>
<protein>
    <submittedName>
        <fullName evidence="2">Uncharacterized protein</fullName>
    </submittedName>
</protein>
<feature type="region of interest" description="Disordered" evidence="1">
    <location>
        <begin position="1"/>
        <end position="68"/>
    </location>
</feature>
<comment type="caution">
    <text evidence="2">The sequence shown here is derived from an EMBL/GenBank/DDBJ whole genome shotgun (WGS) entry which is preliminary data.</text>
</comment>
<dbReference type="AlphaFoldDB" id="A0A836CNV7"/>
<dbReference type="EMBL" id="JAFCMP010000010">
    <property type="protein sequence ID" value="KAG5192128.1"/>
    <property type="molecule type" value="Genomic_DNA"/>
</dbReference>
<feature type="compositionally biased region" description="Gly residues" evidence="1">
    <location>
        <begin position="237"/>
        <end position="247"/>
    </location>
</feature>
<reference evidence="2" key="1">
    <citation type="submission" date="2021-02" db="EMBL/GenBank/DDBJ databases">
        <title>First Annotated Genome of the Yellow-green Alga Tribonema minus.</title>
        <authorList>
            <person name="Mahan K.M."/>
        </authorList>
    </citation>
    <scope>NUCLEOTIDE SEQUENCE</scope>
    <source>
        <strain evidence="2">UTEX B ZZ1240</strain>
    </source>
</reference>
<feature type="region of interest" description="Disordered" evidence="1">
    <location>
        <begin position="167"/>
        <end position="265"/>
    </location>
</feature>
<feature type="compositionally biased region" description="Low complexity" evidence="1">
    <location>
        <begin position="191"/>
        <end position="236"/>
    </location>
</feature>
<evidence type="ECO:0000256" key="1">
    <source>
        <dbReference type="SAM" id="MobiDB-lite"/>
    </source>
</evidence>
<accession>A0A836CNV7</accession>
<feature type="compositionally biased region" description="Low complexity" evidence="1">
    <location>
        <begin position="547"/>
        <end position="564"/>
    </location>
</feature>
<keyword evidence="3" id="KW-1185">Reference proteome</keyword>
<proteinExistence type="predicted"/>
<feature type="compositionally biased region" description="Polar residues" evidence="1">
    <location>
        <begin position="42"/>
        <end position="68"/>
    </location>
</feature>
<feature type="region of interest" description="Disordered" evidence="1">
    <location>
        <begin position="540"/>
        <end position="606"/>
    </location>
</feature>
<organism evidence="2 3">
    <name type="scientific">Tribonema minus</name>
    <dbReference type="NCBI Taxonomy" id="303371"/>
    <lineage>
        <taxon>Eukaryota</taxon>
        <taxon>Sar</taxon>
        <taxon>Stramenopiles</taxon>
        <taxon>Ochrophyta</taxon>
        <taxon>PX clade</taxon>
        <taxon>Xanthophyceae</taxon>
        <taxon>Tribonematales</taxon>
        <taxon>Tribonemataceae</taxon>
        <taxon>Tribonema</taxon>
    </lineage>
</organism>
<dbReference type="Proteomes" id="UP000664859">
    <property type="component" value="Unassembled WGS sequence"/>
</dbReference>
<evidence type="ECO:0000313" key="3">
    <source>
        <dbReference type="Proteomes" id="UP000664859"/>
    </source>
</evidence>
<name>A0A836CNV7_9STRA</name>
<feature type="compositionally biased region" description="Polar residues" evidence="1">
    <location>
        <begin position="1"/>
        <end position="12"/>
    </location>
</feature>
<evidence type="ECO:0000313" key="2">
    <source>
        <dbReference type="EMBL" id="KAG5192128.1"/>
    </source>
</evidence>